<evidence type="ECO:0000256" key="1">
    <source>
        <dbReference type="SAM" id="MobiDB-lite"/>
    </source>
</evidence>
<accession>A0A6A4GR80</accession>
<feature type="compositionally biased region" description="Polar residues" evidence="1">
    <location>
        <begin position="125"/>
        <end position="134"/>
    </location>
</feature>
<dbReference type="OrthoDB" id="3139399at2759"/>
<feature type="region of interest" description="Disordered" evidence="1">
    <location>
        <begin position="62"/>
        <end position="82"/>
    </location>
</feature>
<name>A0A6A4GR80_9AGAR</name>
<dbReference type="Gene3D" id="3.80.10.10">
    <property type="entry name" value="Ribonuclease Inhibitor"/>
    <property type="match status" value="1"/>
</dbReference>
<reference evidence="2" key="1">
    <citation type="journal article" date="2019" name="Environ. Microbiol.">
        <title>Fungal ecological strategies reflected in gene transcription - a case study of two litter decomposers.</title>
        <authorList>
            <person name="Barbi F."/>
            <person name="Kohler A."/>
            <person name="Barry K."/>
            <person name="Baskaran P."/>
            <person name="Daum C."/>
            <person name="Fauchery L."/>
            <person name="Ihrmark K."/>
            <person name="Kuo A."/>
            <person name="LaButti K."/>
            <person name="Lipzen A."/>
            <person name="Morin E."/>
            <person name="Grigoriev I.V."/>
            <person name="Henrissat B."/>
            <person name="Lindahl B."/>
            <person name="Martin F."/>
        </authorList>
    </citation>
    <scope>NUCLEOTIDE SEQUENCE</scope>
    <source>
        <strain evidence="2">JB14</strain>
    </source>
</reference>
<sequence>MTSNCSDRMAVLVLEYNIPNAHSIEAFLYFPHTSSYHHYPVVNDQRTIYFLEMKLTIRIPDRRLPSGPREGTVPLAPVTPSNRPCKLVMQEMSRLTEEHGSRNERWKGAQATASRRHSLQIQVSSCCTNETPPSHTECENSDRDRVARRMSLYNPQDVNPSPSTNGIRRSASLRTLRESRAQPRVLVFARQAPRSRQSKSPSSQNHRLPIEILTEVFLHCVPTNYDTPPVCLAREAPLVLTSICREWRLVALNTPRLWCFPRFRLPQPTSMAAEGSARQQIGIELWLKRSGSLPLSLSLCPSRFGFENDISNSEPNHNAFRVLRSILQHCYRIVELTIFSLRGMHDLLRYMSVTKIRLPALQTIYIPVAGERTCEVNDRLLSDLMTQSQLMMPGLQKIGIDGLSPDTTRYLNRTRSWSPNVTHLILGSLPSSRRRPLNGQRLGPAELLSILLRNPQLRSFEGVITLNSIQSIYRTPQLSTVVVNLPALHNLKIRFEVPSNDAFTPYPDPDMFHLFKGMACPSLKTLSVAYAGLPSLVEVPFIPWLRSTDGTGSRHTLGVEKLRKLHLELSMTPEALTQCLVLLPQSLRVLEIVDLGQLTTEFVAEYEGVMFGHTVQDSHLELLTWRLPSYCDEDYRTYSSSFSDGINRNVCPRLKTFRLTVSAFLALGASIPSGSRLSPVQRQGISQAVLQRFVDSRMSRELHDLDNNVGNSRKLRECEVLLSPSSSSYYKFF</sequence>
<feature type="region of interest" description="Disordered" evidence="1">
    <location>
        <begin position="186"/>
        <end position="205"/>
    </location>
</feature>
<feature type="compositionally biased region" description="Low complexity" evidence="1">
    <location>
        <begin position="189"/>
        <end position="204"/>
    </location>
</feature>
<feature type="region of interest" description="Disordered" evidence="1">
    <location>
        <begin position="96"/>
        <end position="117"/>
    </location>
</feature>
<evidence type="ECO:0000313" key="2">
    <source>
        <dbReference type="EMBL" id="KAE9387684.1"/>
    </source>
</evidence>
<protein>
    <recommendedName>
        <fullName evidence="4">F-box domain-containing protein</fullName>
    </recommendedName>
</protein>
<feature type="region of interest" description="Disordered" evidence="1">
    <location>
        <begin position="125"/>
        <end position="144"/>
    </location>
</feature>
<dbReference type="InterPro" id="IPR032675">
    <property type="entry name" value="LRR_dom_sf"/>
</dbReference>
<dbReference type="AlphaFoldDB" id="A0A6A4GR80"/>
<dbReference type="Proteomes" id="UP000799118">
    <property type="component" value="Unassembled WGS sequence"/>
</dbReference>
<proteinExistence type="predicted"/>
<organism evidence="2 3">
    <name type="scientific">Gymnopus androsaceus JB14</name>
    <dbReference type="NCBI Taxonomy" id="1447944"/>
    <lineage>
        <taxon>Eukaryota</taxon>
        <taxon>Fungi</taxon>
        <taxon>Dikarya</taxon>
        <taxon>Basidiomycota</taxon>
        <taxon>Agaricomycotina</taxon>
        <taxon>Agaricomycetes</taxon>
        <taxon>Agaricomycetidae</taxon>
        <taxon>Agaricales</taxon>
        <taxon>Marasmiineae</taxon>
        <taxon>Omphalotaceae</taxon>
        <taxon>Gymnopus</taxon>
    </lineage>
</organism>
<evidence type="ECO:0008006" key="4">
    <source>
        <dbReference type="Google" id="ProtNLM"/>
    </source>
</evidence>
<feature type="compositionally biased region" description="Basic and acidic residues" evidence="1">
    <location>
        <begin position="96"/>
        <end position="107"/>
    </location>
</feature>
<gene>
    <name evidence="2" type="ORF">BT96DRAFT_1025784</name>
</gene>
<evidence type="ECO:0000313" key="3">
    <source>
        <dbReference type="Proteomes" id="UP000799118"/>
    </source>
</evidence>
<dbReference type="EMBL" id="ML769786">
    <property type="protein sequence ID" value="KAE9387684.1"/>
    <property type="molecule type" value="Genomic_DNA"/>
</dbReference>
<keyword evidence="3" id="KW-1185">Reference proteome</keyword>